<protein>
    <submittedName>
        <fullName evidence="2">Uncharacterized protein</fullName>
    </submittedName>
</protein>
<name>Q53K98_ORYSJ</name>
<evidence type="ECO:0000256" key="1">
    <source>
        <dbReference type="SAM" id="MobiDB-lite"/>
    </source>
</evidence>
<evidence type="ECO:0000313" key="3">
    <source>
        <dbReference type="EMBL" id="ABA93146.1"/>
    </source>
</evidence>
<evidence type="ECO:0000313" key="2">
    <source>
        <dbReference type="EMBL" id="AAX95824.1"/>
    </source>
</evidence>
<reference evidence="2" key="4">
    <citation type="submission" date="2005-04" db="EMBL/GenBank/DDBJ databases">
        <authorList>
            <person name="Buell R."/>
        </authorList>
    </citation>
    <scope>NUCLEOTIDE SEQUENCE</scope>
</reference>
<feature type="region of interest" description="Disordered" evidence="1">
    <location>
        <begin position="61"/>
        <end position="153"/>
    </location>
</feature>
<sequence length="238" mass="24856">MKEGVLNVELVDRPVARDGDAEHRVHCGRREWRGVEVEACSRTVDANLAASHHGVVVEDGGDSELCRRRPNTGNAGTLGRVTAPVGGGASHEVPGEGRVTPVAPGAGEADAGEVAPSERRGDACLGDEDGAGDREAGGDVAVGRGLGEADEPTEVSKWKHMLIKNHMTRDNNPVRNGVKTPGFGGVTVDEMCGGVKSLDPKERRKAGLKEQRAHDVIKGTKHALSLTILRGGVGTGHP</sequence>
<dbReference type="AlphaFoldDB" id="Q53K98"/>
<reference evidence="3" key="3">
    <citation type="submission" date="2005-04" db="EMBL/GenBank/DDBJ databases">
        <authorList>
            <person name="Buell C.R."/>
            <person name="Wing R.A."/>
            <person name="McCombie W.A."/>
            <person name="Ouyang S."/>
        </authorList>
    </citation>
    <scope>NUCLEOTIDE SEQUENCE</scope>
</reference>
<proteinExistence type="predicted"/>
<gene>
    <name evidence="2" type="ordered locus">LOC_Os11g22270</name>
</gene>
<reference evidence="3" key="2">
    <citation type="journal article" date="2005" name="BMC Biol.">
        <title>The sequence of rice chromosomes 11 and 12, rich in disease resistance genes and recent gene duplications.</title>
        <authorList>
            <consortium name="The rice chromosomes 11 and 12 sequencing consortia"/>
        </authorList>
    </citation>
    <scope>NUCLEOTIDE SEQUENCE [LARGE SCALE GENOMIC DNA]</scope>
</reference>
<organism evidence="2">
    <name type="scientific">Oryza sativa subsp. japonica</name>
    <name type="common">Rice</name>
    <dbReference type="NCBI Taxonomy" id="39947"/>
    <lineage>
        <taxon>Eukaryota</taxon>
        <taxon>Viridiplantae</taxon>
        <taxon>Streptophyta</taxon>
        <taxon>Embryophyta</taxon>
        <taxon>Tracheophyta</taxon>
        <taxon>Spermatophyta</taxon>
        <taxon>Magnoliopsida</taxon>
        <taxon>Liliopsida</taxon>
        <taxon>Poales</taxon>
        <taxon>Poaceae</taxon>
        <taxon>BOP clade</taxon>
        <taxon>Oryzoideae</taxon>
        <taxon>Oryzeae</taxon>
        <taxon>Oryzinae</taxon>
        <taxon>Oryza</taxon>
        <taxon>Oryza sativa</taxon>
    </lineage>
</organism>
<dbReference type="EMBL" id="DP000010">
    <property type="protein sequence ID" value="ABA93146.1"/>
    <property type="molecule type" value="Genomic_DNA"/>
</dbReference>
<accession>Q53K98</accession>
<dbReference type="EMBL" id="AC146546">
    <property type="protein sequence ID" value="AAX95824.1"/>
    <property type="molecule type" value="Genomic_DNA"/>
</dbReference>
<reference evidence="2" key="1">
    <citation type="submission" date="2003-08" db="EMBL/GenBank/DDBJ databases">
        <authorList>
            <person name="Buell C."/>
            <person name="Yuan Q."/>
            <person name="Ouyang S."/>
            <person name="Liu J."/>
            <person name="Wang A."/>
            <person name="Maiti R."/>
            <person name="Hamilton J."/>
            <person name="Jones K."/>
            <person name="Tallon L."/>
            <person name="Feldblyum T."/>
            <person name="Tsitrin T."/>
            <person name="Bera J."/>
            <person name="Kim M."/>
            <person name="Jin S."/>
            <person name="Fadrosh D."/>
            <person name="Vuong H."/>
            <person name="Overton II L."/>
            <person name="Reardon M."/>
            <person name="Weaver B."/>
            <person name="Johri S."/>
            <person name="Lewis M."/>
            <person name="Utterback T."/>
            <person name="Van Aken S."/>
            <person name="Wortman J."/>
            <person name="Haas B."/>
            <person name="Koo H."/>
            <person name="Zismann V."/>
            <person name="Hsiao J."/>
            <person name="Iobst S."/>
            <person name="de Vazeilles A."/>
            <person name="White O."/>
            <person name="Salzberg S."/>
            <person name="Fraser C."/>
        </authorList>
    </citation>
    <scope>NUCLEOTIDE SEQUENCE</scope>
</reference>